<dbReference type="Pfam" id="PF04284">
    <property type="entry name" value="DUF441"/>
    <property type="match status" value="1"/>
</dbReference>
<evidence type="ECO:0000313" key="6">
    <source>
        <dbReference type="EMBL" id="MFC5712757.1"/>
    </source>
</evidence>
<name>A0ABW0YMT4_9BACI</name>
<evidence type="ECO:0000256" key="3">
    <source>
        <dbReference type="ARBA" id="ARBA00022989"/>
    </source>
</evidence>
<dbReference type="EMBL" id="JBHSOZ010000003">
    <property type="protein sequence ID" value="MFC5712757.1"/>
    <property type="molecule type" value="Genomic_DNA"/>
</dbReference>
<dbReference type="PANTHER" id="PTHR38452">
    <property type="entry name" value="UPF0756 MEMBRANE PROTEIN YEAL"/>
    <property type="match status" value="1"/>
</dbReference>
<evidence type="ECO:0000256" key="1">
    <source>
        <dbReference type="ARBA" id="ARBA00022475"/>
    </source>
</evidence>
<dbReference type="RefSeq" id="WP_232725501.1">
    <property type="nucleotide sequence ID" value="NZ_JBHSOZ010000003.1"/>
</dbReference>
<dbReference type="HAMAP" id="MF_01874">
    <property type="entry name" value="UPF0756"/>
    <property type="match status" value="1"/>
</dbReference>
<evidence type="ECO:0000256" key="2">
    <source>
        <dbReference type="ARBA" id="ARBA00022692"/>
    </source>
</evidence>
<evidence type="ECO:0000256" key="5">
    <source>
        <dbReference type="HAMAP-Rule" id="MF_01874"/>
    </source>
</evidence>
<comment type="similarity">
    <text evidence="5">Belongs to the UPF0756 family.</text>
</comment>
<gene>
    <name evidence="6" type="ORF">ACFPU1_08185</name>
</gene>
<keyword evidence="2 5" id="KW-0812">Transmembrane</keyword>
<reference evidence="7" key="1">
    <citation type="journal article" date="2019" name="Int. J. Syst. Evol. Microbiol.">
        <title>The Global Catalogue of Microorganisms (GCM) 10K type strain sequencing project: providing services to taxonomists for standard genome sequencing and annotation.</title>
        <authorList>
            <consortium name="The Broad Institute Genomics Platform"/>
            <consortium name="The Broad Institute Genome Sequencing Center for Infectious Disease"/>
            <person name="Wu L."/>
            <person name="Ma J."/>
        </authorList>
    </citation>
    <scope>NUCLEOTIDE SEQUENCE [LARGE SCALE GENOMIC DNA]</scope>
    <source>
        <strain evidence="7">CECT 7184</strain>
    </source>
</reference>
<dbReference type="PANTHER" id="PTHR38452:SF1">
    <property type="entry name" value="UPF0756 MEMBRANE PROTEIN YEAL"/>
    <property type="match status" value="1"/>
</dbReference>
<sequence length="157" mass="15973">MISQATIFMLILLAIGVIGKNQSLVVAILVLLALKWTGAGDKVFPFMQAKGINIAVTILTIAVLVPIVTGEIGFKQLGDAMKSVYAWVALGAGITVALIAKGGVDLLQNDPHITAALVIGTILAVALFNGVAVGPLIGAGIAYYAMKAVEIFSGGGG</sequence>
<keyword evidence="1 5" id="KW-1003">Cell membrane</keyword>
<keyword evidence="7" id="KW-1185">Reference proteome</keyword>
<keyword evidence="4 5" id="KW-0472">Membrane</keyword>
<feature type="transmembrane region" description="Helical" evidence="5">
    <location>
        <begin position="52"/>
        <end position="72"/>
    </location>
</feature>
<feature type="transmembrane region" description="Helical" evidence="5">
    <location>
        <begin position="84"/>
        <end position="104"/>
    </location>
</feature>
<accession>A0ABW0YMT4</accession>
<organism evidence="6 7">
    <name type="scientific">Thalassorhabdus alkalitolerans</name>
    <dbReference type="NCBI Taxonomy" id="2282697"/>
    <lineage>
        <taxon>Bacteria</taxon>
        <taxon>Bacillati</taxon>
        <taxon>Bacillota</taxon>
        <taxon>Bacilli</taxon>
        <taxon>Bacillales</taxon>
        <taxon>Bacillaceae</taxon>
        <taxon>Thalassorhabdus</taxon>
    </lineage>
</organism>
<evidence type="ECO:0000256" key="4">
    <source>
        <dbReference type="ARBA" id="ARBA00023136"/>
    </source>
</evidence>
<dbReference type="Proteomes" id="UP001596142">
    <property type="component" value="Unassembled WGS sequence"/>
</dbReference>
<dbReference type="InterPro" id="IPR007382">
    <property type="entry name" value="UPF0756_TM"/>
</dbReference>
<feature type="transmembrane region" description="Helical" evidence="5">
    <location>
        <begin position="116"/>
        <end position="144"/>
    </location>
</feature>
<comment type="subcellular location">
    <subcellularLocation>
        <location evidence="5">Cell membrane</location>
        <topology evidence="5">Multi-pass membrane protein</topology>
    </subcellularLocation>
</comment>
<evidence type="ECO:0000313" key="7">
    <source>
        <dbReference type="Proteomes" id="UP001596142"/>
    </source>
</evidence>
<feature type="transmembrane region" description="Helical" evidence="5">
    <location>
        <begin position="7"/>
        <end position="32"/>
    </location>
</feature>
<proteinExistence type="inferred from homology"/>
<keyword evidence="3 5" id="KW-1133">Transmembrane helix</keyword>
<protein>
    <recommendedName>
        <fullName evidence="5">UPF0756 membrane protein ACFPU1_08185</fullName>
    </recommendedName>
</protein>
<comment type="caution">
    <text evidence="6">The sequence shown here is derived from an EMBL/GenBank/DDBJ whole genome shotgun (WGS) entry which is preliminary data.</text>
</comment>